<keyword evidence="1" id="KW-0472">Membrane</keyword>
<protein>
    <submittedName>
        <fullName evidence="2">Uncharacterized protein</fullName>
    </submittedName>
</protein>
<dbReference type="VEuPathDB" id="VectorBase:AMEM21_012133"/>
<dbReference type="Proteomes" id="UP000075903">
    <property type="component" value="Unassembled WGS sequence"/>
</dbReference>
<dbReference type="STRING" id="30066.A0A182V283"/>
<evidence type="ECO:0000313" key="2">
    <source>
        <dbReference type="EnsemblMetazoa" id="AMEM007643-PA"/>
    </source>
</evidence>
<keyword evidence="3" id="KW-1185">Reference proteome</keyword>
<name>A0A182V283_ANOME</name>
<organism evidence="2 3">
    <name type="scientific">Anopheles merus</name>
    <name type="common">Mosquito</name>
    <dbReference type="NCBI Taxonomy" id="30066"/>
    <lineage>
        <taxon>Eukaryota</taxon>
        <taxon>Metazoa</taxon>
        <taxon>Ecdysozoa</taxon>
        <taxon>Arthropoda</taxon>
        <taxon>Hexapoda</taxon>
        <taxon>Insecta</taxon>
        <taxon>Pterygota</taxon>
        <taxon>Neoptera</taxon>
        <taxon>Endopterygota</taxon>
        <taxon>Diptera</taxon>
        <taxon>Nematocera</taxon>
        <taxon>Culicoidea</taxon>
        <taxon>Culicidae</taxon>
        <taxon>Anophelinae</taxon>
        <taxon>Anopheles</taxon>
    </lineage>
</organism>
<dbReference type="EnsemblMetazoa" id="AMEM007643-RA">
    <property type="protein sequence ID" value="AMEM007643-PA"/>
    <property type="gene ID" value="AMEM007643"/>
</dbReference>
<dbReference type="VEuPathDB" id="VectorBase:AMEM007643"/>
<reference evidence="2" key="1">
    <citation type="submission" date="2020-05" db="UniProtKB">
        <authorList>
            <consortium name="EnsemblMetazoa"/>
        </authorList>
    </citation>
    <scope>IDENTIFICATION</scope>
    <source>
        <strain evidence="2">MAF</strain>
    </source>
</reference>
<evidence type="ECO:0000256" key="1">
    <source>
        <dbReference type="SAM" id="Phobius"/>
    </source>
</evidence>
<sequence>MNGSRDSEIPAQYVKLYRPIRDTFTGLETSIAGVNFMVAHDHFVKGKLKLYHETIEQLVPEDRPRILATGVSASGHSISLYQGTVHESEQTDQSDAYLTVNGYKADKSSPLASSSGSLQIDSYVKVCWVTFYICIICTVMVYSIRYLMVT</sequence>
<keyword evidence="1" id="KW-1133">Transmembrane helix</keyword>
<feature type="transmembrane region" description="Helical" evidence="1">
    <location>
        <begin position="126"/>
        <end position="148"/>
    </location>
</feature>
<proteinExistence type="predicted"/>
<keyword evidence="1" id="KW-0812">Transmembrane</keyword>
<accession>A0A182V283</accession>
<dbReference type="AlphaFoldDB" id="A0A182V283"/>
<evidence type="ECO:0000313" key="3">
    <source>
        <dbReference type="Proteomes" id="UP000075903"/>
    </source>
</evidence>